<evidence type="ECO:0000313" key="4">
    <source>
        <dbReference type="Proteomes" id="UP000197138"/>
    </source>
</evidence>
<feature type="compositionally biased region" description="Low complexity" evidence="1">
    <location>
        <begin position="1"/>
        <end position="20"/>
    </location>
</feature>
<evidence type="ECO:0000313" key="2">
    <source>
        <dbReference type="EMBL" id="OWM76645.1"/>
    </source>
</evidence>
<accession>A0A218WV32</accession>
<feature type="region of interest" description="Disordered" evidence="1">
    <location>
        <begin position="55"/>
        <end position="114"/>
    </location>
</feature>
<keyword evidence="5" id="KW-1185">Reference proteome</keyword>
<evidence type="ECO:0000313" key="5">
    <source>
        <dbReference type="Proteomes" id="UP000233551"/>
    </source>
</evidence>
<feature type="region of interest" description="Disordered" evidence="1">
    <location>
        <begin position="1"/>
        <end position="21"/>
    </location>
</feature>
<reference evidence="2" key="2">
    <citation type="submission" date="2017-06" db="EMBL/GenBank/DDBJ databases">
        <title>The pomegranate genome and the genomics of punicalagin biosynthesis.</title>
        <authorList>
            <person name="Xu C."/>
        </authorList>
    </citation>
    <scope>NUCLEOTIDE SEQUENCE [LARGE SCALE GENOMIC DNA]</scope>
    <source>
        <tissue evidence="2">Fresh leaf</tissue>
    </source>
</reference>
<dbReference type="Proteomes" id="UP000197138">
    <property type="component" value="Unassembled WGS sequence"/>
</dbReference>
<evidence type="ECO:0000256" key="1">
    <source>
        <dbReference type="SAM" id="MobiDB-lite"/>
    </source>
</evidence>
<proteinExistence type="predicted"/>
<dbReference type="EMBL" id="PGOL01002369">
    <property type="protein sequence ID" value="PKI48580.1"/>
    <property type="molecule type" value="Genomic_DNA"/>
</dbReference>
<name>A0A218WV32_PUNGR</name>
<dbReference type="EMBL" id="MTKT01003159">
    <property type="protein sequence ID" value="OWM76645.1"/>
    <property type="molecule type" value="Genomic_DNA"/>
</dbReference>
<comment type="caution">
    <text evidence="2">The sequence shown here is derived from an EMBL/GenBank/DDBJ whole genome shotgun (WGS) entry which is preliminary data.</text>
</comment>
<feature type="compositionally biased region" description="Basic residues" evidence="1">
    <location>
        <begin position="84"/>
        <end position="98"/>
    </location>
</feature>
<organism evidence="2 4">
    <name type="scientific">Punica granatum</name>
    <name type="common">Pomegranate</name>
    <dbReference type="NCBI Taxonomy" id="22663"/>
    <lineage>
        <taxon>Eukaryota</taxon>
        <taxon>Viridiplantae</taxon>
        <taxon>Streptophyta</taxon>
        <taxon>Embryophyta</taxon>
        <taxon>Tracheophyta</taxon>
        <taxon>Spermatophyta</taxon>
        <taxon>Magnoliopsida</taxon>
        <taxon>eudicotyledons</taxon>
        <taxon>Gunneridae</taxon>
        <taxon>Pentapetalae</taxon>
        <taxon>rosids</taxon>
        <taxon>malvids</taxon>
        <taxon>Myrtales</taxon>
        <taxon>Lythraceae</taxon>
        <taxon>Punica</taxon>
    </lineage>
</organism>
<feature type="compositionally biased region" description="Polar residues" evidence="1">
    <location>
        <begin position="63"/>
        <end position="75"/>
    </location>
</feature>
<reference evidence="4" key="1">
    <citation type="journal article" date="2017" name="Plant J.">
        <title>The pomegranate (Punica granatum L.) genome and the genomics of punicalagin biosynthesis.</title>
        <authorList>
            <person name="Qin G."/>
            <person name="Xu C."/>
            <person name="Ming R."/>
            <person name="Tang H."/>
            <person name="Guyot R."/>
            <person name="Kramer E.M."/>
            <person name="Hu Y."/>
            <person name="Yi X."/>
            <person name="Qi Y."/>
            <person name="Xu X."/>
            <person name="Gao Z."/>
            <person name="Pan H."/>
            <person name="Jian J."/>
            <person name="Tian Y."/>
            <person name="Yue Z."/>
            <person name="Xu Y."/>
        </authorList>
    </citation>
    <scope>NUCLEOTIDE SEQUENCE [LARGE SCALE GENOMIC DNA]</scope>
    <source>
        <strain evidence="4">cv. Dabenzi</strain>
    </source>
</reference>
<evidence type="ECO:0000313" key="3">
    <source>
        <dbReference type="EMBL" id="PKI48580.1"/>
    </source>
</evidence>
<reference evidence="3 5" key="3">
    <citation type="submission" date="2017-11" db="EMBL/GenBank/DDBJ databases">
        <title>De-novo sequencing of pomegranate (Punica granatum L.) genome.</title>
        <authorList>
            <person name="Akparov Z."/>
            <person name="Amiraslanov A."/>
            <person name="Hajiyeva S."/>
            <person name="Abbasov M."/>
            <person name="Kaur K."/>
            <person name="Hamwieh A."/>
            <person name="Solovyev V."/>
            <person name="Salamov A."/>
            <person name="Braich B."/>
            <person name="Kosarev P."/>
            <person name="Mahmoud A."/>
            <person name="Hajiyev E."/>
            <person name="Babayeva S."/>
            <person name="Izzatullayeva V."/>
            <person name="Mammadov A."/>
            <person name="Mammadov A."/>
            <person name="Sharifova S."/>
            <person name="Ojaghi J."/>
            <person name="Eynullazada K."/>
            <person name="Bayramov B."/>
            <person name="Abdulazimova A."/>
            <person name="Shahmuradov I."/>
        </authorList>
    </citation>
    <scope>NUCLEOTIDE SEQUENCE [LARGE SCALE GENOMIC DNA]</scope>
    <source>
        <strain evidence="3">AG2017</strain>
        <strain evidence="5">cv. AG2017</strain>
        <tissue evidence="3">Leaf</tissue>
    </source>
</reference>
<dbReference type="Proteomes" id="UP000233551">
    <property type="component" value="Unassembled WGS sequence"/>
</dbReference>
<sequence>MTSVEGSGSSIGGPSSQINGELRLGFPDRLGGWVSANEVVDALHGYRRPWWKGRGRQLEAPTPQCTEDSESNFLIDSQAGAANRRPRPLHRGCRYPRRMSRDLGGGVRVTDWQP</sequence>
<dbReference type="AlphaFoldDB" id="A0A218WV32"/>
<protein>
    <submittedName>
        <fullName evidence="2">Uncharacterized protein</fullName>
    </submittedName>
</protein>
<gene>
    <name evidence="2" type="ORF">CDL15_Pgr009210</name>
    <name evidence="3" type="ORF">CRG98_030999</name>
</gene>